<reference evidence="1" key="1">
    <citation type="submission" date="2022-10" db="EMBL/GenBank/DDBJ databases">
        <authorList>
            <person name="Chen Y."/>
            <person name="Dougan E. K."/>
            <person name="Chan C."/>
            <person name="Rhodes N."/>
            <person name="Thang M."/>
        </authorList>
    </citation>
    <scope>NUCLEOTIDE SEQUENCE</scope>
</reference>
<proteinExistence type="predicted"/>
<feature type="non-terminal residue" evidence="1">
    <location>
        <position position="1"/>
    </location>
</feature>
<feature type="non-terminal residue" evidence="1">
    <location>
        <position position="50"/>
    </location>
</feature>
<dbReference type="AlphaFoldDB" id="A0A9P1DS34"/>
<reference evidence="2" key="2">
    <citation type="submission" date="2024-04" db="EMBL/GenBank/DDBJ databases">
        <authorList>
            <person name="Chen Y."/>
            <person name="Shah S."/>
            <person name="Dougan E. K."/>
            <person name="Thang M."/>
            <person name="Chan C."/>
        </authorList>
    </citation>
    <scope>NUCLEOTIDE SEQUENCE [LARGE SCALE GENOMIC DNA]</scope>
</reference>
<evidence type="ECO:0000313" key="2">
    <source>
        <dbReference type="EMBL" id="CAL1168744.1"/>
    </source>
</evidence>
<sequence length="50" mass="5673">LVLAKRCSRQLTVLAFEPALESYQLAVKNLRQHGVRVVEHGQELSDEVLK</sequence>
<gene>
    <name evidence="1" type="ORF">C1SCF055_LOCUS40203</name>
</gene>
<evidence type="ECO:0000313" key="3">
    <source>
        <dbReference type="Proteomes" id="UP001152797"/>
    </source>
</evidence>
<comment type="caution">
    <text evidence="1">The sequence shown here is derived from an EMBL/GenBank/DDBJ whole genome shotgun (WGS) entry which is preliminary data.</text>
</comment>
<name>A0A9P1DS34_9DINO</name>
<organism evidence="1">
    <name type="scientific">Cladocopium goreaui</name>
    <dbReference type="NCBI Taxonomy" id="2562237"/>
    <lineage>
        <taxon>Eukaryota</taxon>
        <taxon>Sar</taxon>
        <taxon>Alveolata</taxon>
        <taxon>Dinophyceae</taxon>
        <taxon>Suessiales</taxon>
        <taxon>Symbiodiniaceae</taxon>
        <taxon>Cladocopium</taxon>
    </lineage>
</organism>
<dbReference type="EMBL" id="CAMXCT010006528">
    <property type="protein sequence ID" value="CAI4015369.1"/>
    <property type="molecule type" value="Genomic_DNA"/>
</dbReference>
<keyword evidence="3" id="KW-1185">Reference proteome</keyword>
<dbReference type="EMBL" id="CAMXCT030006528">
    <property type="protein sequence ID" value="CAL4802681.1"/>
    <property type="molecule type" value="Genomic_DNA"/>
</dbReference>
<dbReference type="EMBL" id="CAMXCT020006528">
    <property type="protein sequence ID" value="CAL1168744.1"/>
    <property type="molecule type" value="Genomic_DNA"/>
</dbReference>
<protein>
    <submittedName>
        <fullName evidence="1">Uncharacterized protein</fullName>
    </submittedName>
</protein>
<dbReference type="OrthoDB" id="445992at2759"/>
<accession>A0A9P1DS34</accession>
<dbReference type="Proteomes" id="UP001152797">
    <property type="component" value="Unassembled WGS sequence"/>
</dbReference>
<evidence type="ECO:0000313" key="1">
    <source>
        <dbReference type="EMBL" id="CAI4015369.1"/>
    </source>
</evidence>